<dbReference type="PRINTS" id="PR01038">
    <property type="entry name" value="TRNASYNTHARG"/>
</dbReference>
<keyword evidence="6 9" id="KW-0648">Protein biosynthesis</keyword>
<dbReference type="EC" id="6.1.1.19" evidence="2"/>
<dbReference type="GO" id="GO:0006420">
    <property type="term" value="P:arginyl-tRNA aminoacylation"/>
    <property type="evidence" value="ECO:0007669"/>
    <property type="project" value="InterPro"/>
</dbReference>
<proteinExistence type="inferred from homology"/>
<reference evidence="12" key="2">
    <citation type="submission" date="2017-05" db="EMBL/GenBank/DDBJ databases">
        <authorList>
            <person name="Song R."/>
            <person name="Chenine A.L."/>
            <person name="Ruprecht R.M."/>
        </authorList>
    </citation>
    <scope>NUCLEOTIDE SEQUENCE</scope>
    <source>
        <strain evidence="12">SCGC AB-777_F03</strain>
    </source>
</reference>
<evidence type="ECO:0000256" key="4">
    <source>
        <dbReference type="ARBA" id="ARBA00022741"/>
    </source>
</evidence>
<dbReference type="SMART" id="SM00836">
    <property type="entry name" value="DALR_1"/>
    <property type="match status" value="1"/>
</dbReference>
<accession>A0A2T9WLH4</accession>
<evidence type="ECO:0000256" key="3">
    <source>
        <dbReference type="ARBA" id="ARBA00022598"/>
    </source>
</evidence>
<evidence type="ECO:0000313" key="11">
    <source>
        <dbReference type="EMBL" id="MCC5447215.1"/>
    </source>
</evidence>
<dbReference type="InterPro" id="IPR035684">
    <property type="entry name" value="ArgRS_core"/>
</dbReference>
<dbReference type="SUPFAM" id="SSF52374">
    <property type="entry name" value="Nucleotidylyl transferase"/>
    <property type="match status" value="1"/>
</dbReference>
<dbReference type="GO" id="GO:0004814">
    <property type="term" value="F:arginine-tRNA ligase activity"/>
    <property type="evidence" value="ECO:0007669"/>
    <property type="project" value="UniProtKB-EC"/>
</dbReference>
<dbReference type="Gene3D" id="1.10.730.10">
    <property type="entry name" value="Isoleucyl-tRNA Synthetase, Domain 1"/>
    <property type="match status" value="1"/>
</dbReference>
<evidence type="ECO:0000256" key="9">
    <source>
        <dbReference type="RuleBase" id="RU363038"/>
    </source>
</evidence>
<dbReference type="AlphaFoldDB" id="A0A2T9WLH4"/>
<dbReference type="InterPro" id="IPR014729">
    <property type="entry name" value="Rossmann-like_a/b/a_fold"/>
</dbReference>
<comment type="caution">
    <text evidence="12">The sequence shown here is derived from an EMBL/GenBank/DDBJ whole genome shotgun (WGS) entry which is preliminary data.</text>
</comment>
<dbReference type="EMBL" id="QEFP02000014">
    <property type="protein sequence ID" value="MCC5447215.1"/>
    <property type="molecule type" value="Genomic_DNA"/>
</dbReference>
<protein>
    <recommendedName>
        <fullName evidence="2">arginine--tRNA ligase</fullName>
        <ecNumber evidence="2">6.1.1.19</ecNumber>
    </recommendedName>
</protein>
<dbReference type="Gene3D" id="3.40.50.620">
    <property type="entry name" value="HUPs"/>
    <property type="match status" value="1"/>
</dbReference>
<dbReference type="PROSITE" id="PS00178">
    <property type="entry name" value="AA_TRNA_LIGASE_I"/>
    <property type="match status" value="1"/>
</dbReference>
<evidence type="ECO:0000259" key="10">
    <source>
        <dbReference type="SMART" id="SM00836"/>
    </source>
</evidence>
<evidence type="ECO:0000256" key="6">
    <source>
        <dbReference type="ARBA" id="ARBA00022917"/>
    </source>
</evidence>
<feature type="domain" description="DALR anticodon binding" evidence="10">
    <location>
        <begin position="514"/>
        <end position="626"/>
    </location>
</feature>
<evidence type="ECO:0000256" key="7">
    <source>
        <dbReference type="ARBA" id="ARBA00023146"/>
    </source>
</evidence>
<evidence type="ECO:0000256" key="1">
    <source>
        <dbReference type="ARBA" id="ARBA00005594"/>
    </source>
</evidence>
<dbReference type="RefSeq" id="WP_228615440.1">
    <property type="nucleotide sequence ID" value="NZ_QEFP02000014.1"/>
</dbReference>
<dbReference type="Pfam" id="PF00750">
    <property type="entry name" value="tRNA-synt_1d"/>
    <property type="match status" value="1"/>
</dbReference>
<reference evidence="11" key="3">
    <citation type="submission" date="2017-05" db="EMBL/GenBank/DDBJ databases">
        <authorList>
            <person name="Munson-Mcgee J.H."/>
        </authorList>
    </citation>
    <scope>NUCLEOTIDE SEQUENCE</scope>
    <source>
        <strain evidence="11">SCGC AB-777_F03</strain>
    </source>
</reference>
<keyword evidence="3 9" id="KW-0436">Ligase</keyword>
<evidence type="ECO:0000256" key="5">
    <source>
        <dbReference type="ARBA" id="ARBA00022840"/>
    </source>
</evidence>
<evidence type="ECO:0000313" key="12">
    <source>
        <dbReference type="EMBL" id="PVU68672.1"/>
    </source>
</evidence>
<dbReference type="InterPro" id="IPR001278">
    <property type="entry name" value="Arg-tRNA-ligase"/>
</dbReference>
<dbReference type="Pfam" id="PF05746">
    <property type="entry name" value="DALR_1"/>
    <property type="match status" value="1"/>
</dbReference>
<keyword evidence="4 9" id="KW-0547">Nucleotide-binding</keyword>
<keyword evidence="5 9" id="KW-0067">ATP-binding</keyword>
<dbReference type="InterPro" id="IPR009080">
    <property type="entry name" value="tRNAsynth_Ia_anticodon-bd"/>
</dbReference>
<evidence type="ECO:0000256" key="8">
    <source>
        <dbReference type="ARBA" id="ARBA00049339"/>
    </source>
</evidence>
<dbReference type="InterPro" id="IPR001412">
    <property type="entry name" value="aa-tRNA-synth_I_CS"/>
</dbReference>
<sequence length="626" mass="75540">MWIIKEKLKDYDLEFSEPPKNLDYDISIKLFKEMKKGKDPNILVNEIIEKIREFVLDYKFMNGYLNIKLNKEKLLKNYKKLFDFEKKNIRIFLEHTSANPNKALHIGHLRNSIIGDSLYRLFKTLNYDVYVINYIDDTGVQVGDNIVGIYYLKIPEEPKDFNLEKVINNIKEFLIKENLYKEEYEEKIRKIFLERMNILKSLYGYEIPEKIDHYYGDFVYVIVNKLYEIIPELEKYKYNIIKMIEEGNNEVYYLSKRISERILFEQLNTLWKFNIYFNIIIRESDILKYKLFDSALKILEENKMIKKNDTISLDLTRWEDIYKAYSNKEKVLVRSNGTTTYIAKDIAYAMWKHGIIKSNIKFKEYIKQPNGEYIYEINDEGKEIEPCKISINVIGMEQMHNQLMVKKVIEEIDRNSKYIYYGYGLVRLHRNTAKMFGINEDIKMSGRKGLYINVDDLYEKLYNIAYDKFKDKETSERIVKSFISLEMLKYDRNTTILFDIDKMLNLEEGNAIYFLYTYARIKSLLNKVDKIPEEFEINELNKYEEKLIINLFKFKDIIYDIEKSLELNHLYRYLIDLVRSFNEFYQNVPILNYKDKYPHRLFLVYLTKEILDKIFYILKIEPVESI</sequence>
<comment type="similarity">
    <text evidence="1 9">Belongs to the class-I aminoacyl-tRNA synthetase family.</text>
</comment>
<dbReference type="Proteomes" id="UP000245509">
    <property type="component" value="Unassembled WGS sequence"/>
</dbReference>
<dbReference type="EMBL" id="QEFP01000005">
    <property type="protein sequence ID" value="PVU68672.1"/>
    <property type="molecule type" value="Genomic_DNA"/>
</dbReference>
<evidence type="ECO:0000256" key="2">
    <source>
        <dbReference type="ARBA" id="ARBA00012837"/>
    </source>
</evidence>
<dbReference type="GO" id="GO:0005524">
    <property type="term" value="F:ATP binding"/>
    <property type="evidence" value="ECO:0007669"/>
    <property type="project" value="UniProtKB-KW"/>
</dbReference>
<keyword evidence="7 9" id="KW-0030">Aminoacyl-tRNA synthetase</keyword>
<dbReference type="PANTHER" id="PTHR11956:SF5">
    <property type="entry name" value="ARGININE--TRNA LIGASE, CYTOPLASMIC"/>
    <property type="match status" value="1"/>
</dbReference>
<comment type="catalytic activity">
    <reaction evidence="8">
        <text>tRNA(Arg) + L-arginine + ATP = L-arginyl-tRNA(Arg) + AMP + diphosphate</text>
        <dbReference type="Rhea" id="RHEA:20301"/>
        <dbReference type="Rhea" id="RHEA-COMP:9658"/>
        <dbReference type="Rhea" id="RHEA-COMP:9673"/>
        <dbReference type="ChEBI" id="CHEBI:30616"/>
        <dbReference type="ChEBI" id="CHEBI:32682"/>
        <dbReference type="ChEBI" id="CHEBI:33019"/>
        <dbReference type="ChEBI" id="CHEBI:78442"/>
        <dbReference type="ChEBI" id="CHEBI:78513"/>
        <dbReference type="ChEBI" id="CHEBI:456215"/>
        <dbReference type="EC" id="6.1.1.19"/>
    </reaction>
</comment>
<gene>
    <name evidence="12" type="primary">argS</name>
    <name evidence="11" type="ORF">DDW03_002245</name>
    <name evidence="12" type="ORF">DDW03_01605</name>
</gene>
<name>A0A2T9WLH4_NANST</name>
<dbReference type="InterPro" id="IPR008909">
    <property type="entry name" value="DALR_anticod-bd"/>
</dbReference>
<dbReference type="SUPFAM" id="SSF47323">
    <property type="entry name" value="Anticodon-binding domain of a subclass of class I aminoacyl-tRNA synthetases"/>
    <property type="match status" value="1"/>
</dbReference>
<reference evidence="11" key="4">
    <citation type="submission" date="2021-11" db="EMBL/GenBank/DDBJ databases">
        <authorList>
            <person name="Munson-Mcgee J."/>
            <person name="Field E."/>
            <person name="Bateson M."/>
            <person name="Rooney C."/>
            <person name="Stepanauskas R."/>
            <person name="Young M."/>
        </authorList>
    </citation>
    <scope>NUCLEOTIDE SEQUENCE</scope>
    <source>
        <strain evidence="11">SCGC AB-777_F03</strain>
    </source>
</reference>
<reference evidence="12" key="1">
    <citation type="journal article" date="2015" name="Appl. Environ. Microbiol.">
        <title>Nanoarchaeota, Their Sulfolobales Host, and Nanoarchaeota Virus Distribution across Yellowstone National Park Hot Springs.</title>
        <authorList>
            <person name="Munson-McGee J.H."/>
            <person name="Field E.K."/>
            <person name="Bateson M."/>
            <person name="Rooney C."/>
            <person name="Stepanauskas R."/>
            <person name="Young M.J."/>
        </authorList>
    </citation>
    <scope>NUCLEOTIDE SEQUENCE [LARGE SCALE GENOMIC DNA]</scope>
    <source>
        <strain evidence="12">SCGC AB-777_F03</strain>
    </source>
</reference>
<dbReference type="PANTHER" id="PTHR11956">
    <property type="entry name" value="ARGINYL-TRNA SYNTHETASE"/>
    <property type="match status" value="1"/>
</dbReference>
<organism evidence="12">
    <name type="scientific">Nanobsidianus stetteri</name>
    <dbReference type="NCBI Taxonomy" id="1294122"/>
    <lineage>
        <taxon>Archaea</taxon>
        <taxon>Nanobdellota</taxon>
        <taxon>Candidatus Nanoarchaeia</taxon>
        <taxon>Nanoarchaeales</taxon>
        <taxon>Nanopusillaceae</taxon>
        <taxon>Candidatus Nanobsidianus</taxon>
    </lineage>
</organism>